<feature type="chain" id="PRO_5012386133" evidence="2">
    <location>
        <begin position="17"/>
        <end position="104"/>
    </location>
</feature>
<dbReference type="OrthoDB" id="10303373at2759"/>
<keyword evidence="2" id="KW-0732">Signal</keyword>
<evidence type="ECO:0000313" key="4">
    <source>
        <dbReference type="Proteomes" id="UP000184499"/>
    </source>
</evidence>
<dbReference type="Proteomes" id="UP000184499">
    <property type="component" value="Unassembled WGS sequence"/>
</dbReference>
<dbReference type="RefSeq" id="XP_067482950.1">
    <property type="nucleotide sequence ID" value="XM_067628350.1"/>
</dbReference>
<evidence type="ECO:0000313" key="3">
    <source>
        <dbReference type="EMBL" id="OJJ75703.1"/>
    </source>
</evidence>
<protein>
    <submittedName>
        <fullName evidence="3">Uncharacterized protein</fullName>
    </submittedName>
</protein>
<evidence type="ECO:0000256" key="1">
    <source>
        <dbReference type="SAM" id="MobiDB-lite"/>
    </source>
</evidence>
<dbReference type="OMA" id="DDAYIYN"/>
<dbReference type="VEuPathDB" id="FungiDB:ASPBRDRAFT_62031"/>
<gene>
    <name evidence="3" type="ORF">ASPBRDRAFT_62031</name>
</gene>
<reference evidence="4" key="1">
    <citation type="journal article" date="2017" name="Genome Biol.">
        <title>Comparative genomics reveals high biological diversity and specific adaptations in the industrially and medically important fungal genus Aspergillus.</title>
        <authorList>
            <person name="de Vries R.P."/>
            <person name="Riley R."/>
            <person name="Wiebenga A."/>
            <person name="Aguilar-Osorio G."/>
            <person name="Amillis S."/>
            <person name="Uchima C.A."/>
            <person name="Anderluh G."/>
            <person name="Asadollahi M."/>
            <person name="Askin M."/>
            <person name="Barry K."/>
            <person name="Battaglia E."/>
            <person name="Bayram O."/>
            <person name="Benocci T."/>
            <person name="Braus-Stromeyer S.A."/>
            <person name="Caldana C."/>
            <person name="Canovas D."/>
            <person name="Cerqueira G.C."/>
            <person name="Chen F."/>
            <person name="Chen W."/>
            <person name="Choi C."/>
            <person name="Clum A."/>
            <person name="Dos Santos R.A."/>
            <person name="Damasio A.R."/>
            <person name="Diallinas G."/>
            <person name="Emri T."/>
            <person name="Fekete E."/>
            <person name="Flipphi M."/>
            <person name="Freyberg S."/>
            <person name="Gallo A."/>
            <person name="Gournas C."/>
            <person name="Habgood R."/>
            <person name="Hainaut M."/>
            <person name="Harispe M.L."/>
            <person name="Henrissat B."/>
            <person name="Hilden K.S."/>
            <person name="Hope R."/>
            <person name="Hossain A."/>
            <person name="Karabika E."/>
            <person name="Karaffa L."/>
            <person name="Karanyi Z."/>
            <person name="Krasevec N."/>
            <person name="Kuo A."/>
            <person name="Kusch H."/>
            <person name="LaButti K."/>
            <person name="Lagendijk E.L."/>
            <person name="Lapidus A."/>
            <person name="Levasseur A."/>
            <person name="Lindquist E."/>
            <person name="Lipzen A."/>
            <person name="Logrieco A.F."/>
            <person name="MacCabe A."/>
            <person name="Maekelae M.R."/>
            <person name="Malavazi I."/>
            <person name="Melin P."/>
            <person name="Meyer V."/>
            <person name="Mielnichuk N."/>
            <person name="Miskei M."/>
            <person name="Molnar A.P."/>
            <person name="Mule G."/>
            <person name="Ngan C.Y."/>
            <person name="Orejas M."/>
            <person name="Orosz E."/>
            <person name="Ouedraogo J.P."/>
            <person name="Overkamp K.M."/>
            <person name="Park H.-S."/>
            <person name="Perrone G."/>
            <person name="Piumi F."/>
            <person name="Punt P.J."/>
            <person name="Ram A.F."/>
            <person name="Ramon A."/>
            <person name="Rauscher S."/>
            <person name="Record E."/>
            <person name="Riano-Pachon D.M."/>
            <person name="Robert V."/>
            <person name="Roehrig J."/>
            <person name="Ruller R."/>
            <person name="Salamov A."/>
            <person name="Salih N.S."/>
            <person name="Samson R.A."/>
            <person name="Sandor E."/>
            <person name="Sanguinetti M."/>
            <person name="Schuetze T."/>
            <person name="Sepcic K."/>
            <person name="Shelest E."/>
            <person name="Sherlock G."/>
            <person name="Sophianopoulou V."/>
            <person name="Squina F.M."/>
            <person name="Sun H."/>
            <person name="Susca A."/>
            <person name="Todd R.B."/>
            <person name="Tsang A."/>
            <person name="Unkles S.E."/>
            <person name="van de Wiele N."/>
            <person name="van Rossen-Uffink D."/>
            <person name="Oliveira J.V."/>
            <person name="Vesth T.C."/>
            <person name="Visser J."/>
            <person name="Yu J.-H."/>
            <person name="Zhou M."/>
            <person name="Andersen M.R."/>
            <person name="Archer D.B."/>
            <person name="Baker S.E."/>
            <person name="Benoit I."/>
            <person name="Brakhage A.A."/>
            <person name="Braus G.H."/>
            <person name="Fischer R."/>
            <person name="Frisvad J.C."/>
            <person name="Goldman G.H."/>
            <person name="Houbraken J."/>
            <person name="Oakley B."/>
            <person name="Pocsi I."/>
            <person name="Scazzocchio C."/>
            <person name="Seiboth B."/>
            <person name="vanKuyk P.A."/>
            <person name="Wortman J."/>
            <person name="Dyer P.S."/>
            <person name="Grigoriev I.V."/>
        </authorList>
    </citation>
    <scope>NUCLEOTIDE SEQUENCE [LARGE SCALE GENOMIC DNA]</scope>
    <source>
        <strain evidence="4">CBS 101740 / IMI 381727 / IBT 21946</strain>
    </source>
</reference>
<feature type="signal peptide" evidence="2">
    <location>
        <begin position="1"/>
        <end position="16"/>
    </location>
</feature>
<dbReference type="GeneID" id="93580838"/>
<proteinExistence type="predicted"/>
<name>A0A1L9UVI8_ASPBC</name>
<feature type="compositionally biased region" description="Basic and acidic residues" evidence="1">
    <location>
        <begin position="57"/>
        <end position="70"/>
    </location>
</feature>
<keyword evidence="4" id="KW-1185">Reference proteome</keyword>
<sequence length="104" mass="11676">MKFTLINLMLVGATLALPADISSQKSKRDNQGVQEATVDDHYSYVYDLGTWLNTKRDNQDAQEATVKEDWPFGPGLRNPADKYARKGVAFRDLTGTEPTVKRDN</sequence>
<evidence type="ECO:0000256" key="2">
    <source>
        <dbReference type="SAM" id="SignalP"/>
    </source>
</evidence>
<dbReference type="AlphaFoldDB" id="A0A1L9UVI8"/>
<accession>A0A1L9UVI8</accession>
<feature type="region of interest" description="Disordered" evidence="1">
    <location>
        <begin position="57"/>
        <end position="79"/>
    </location>
</feature>
<dbReference type="EMBL" id="KV878680">
    <property type="protein sequence ID" value="OJJ75703.1"/>
    <property type="molecule type" value="Genomic_DNA"/>
</dbReference>
<organism evidence="3 4">
    <name type="scientific">Aspergillus brasiliensis (strain CBS 101740 / IMI 381727 / IBT 21946)</name>
    <dbReference type="NCBI Taxonomy" id="767769"/>
    <lineage>
        <taxon>Eukaryota</taxon>
        <taxon>Fungi</taxon>
        <taxon>Dikarya</taxon>
        <taxon>Ascomycota</taxon>
        <taxon>Pezizomycotina</taxon>
        <taxon>Eurotiomycetes</taxon>
        <taxon>Eurotiomycetidae</taxon>
        <taxon>Eurotiales</taxon>
        <taxon>Aspergillaceae</taxon>
        <taxon>Aspergillus</taxon>
        <taxon>Aspergillus subgen. Circumdati</taxon>
    </lineage>
</organism>